<sequence length="62" mass="6502">MGDLHELLSGYEAELAAADACKDAVGAVNRQIAVIVRKASALMQSVHHVPDQSEIAAICDQA</sequence>
<protein>
    <submittedName>
        <fullName evidence="1">Uncharacterized protein</fullName>
    </submittedName>
</protein>
<keyword evidence="2" id="KW-1185">Reference proteome</keyword>
<name>A0A0J8B304_BETVV</name>
<reference evidence="1 2" key="1">
    <citation type="journal article" date="2014" name="Nature">
        <title>The genome of the recently domesticated crop plant sugar beet (Beta vulgaris).</title>
        <authorList>
            <person name="Dohm J.C."/>
            <person name="Minoche A.E."/>
            <person name="Holtgrawe D."/>
            <person name="Capella-Gutierrez S."/>
            <person name="Zakrzewski F."/>
            <person name="Tafer H."/>
            <person name="Rupp O."/>
            <person name="Sorensen T.R."/>
            <person name="Stracke R."/>
            <person name="Reinhardt R."/>
            <person name="Goesmann A."/>
            <person name="Kraft T."/>
            <person name="Schulz B."/>
            <person name="Stadler P.F."/>
            <person name="Schmidt T."/>
            <person name="Gabaldon T."/>
            <person name="Lehrach H."/>
            <person name="Weisshaar B."/>
            <person name="Himmelbauer H."/>
        </authorList>
    </citation>
    <scope>NUCLEOTIDE SEQUENCE [LARGE SCALE GENOMIC DNA]</scope>
    <source>
        <tissue evidence="1">Taproot</tissue>
    </source>
</reference>
<dbReference type="Gene3D" id="1.20.58.190">
    <property type="entry name" value="Translin, domain 1"/>
    <property type="match status" value="1"/>
</dbReference>
<proteinExistence type="predicted"/>
<dbReference type="Proteomes" id="UP000035740">
    <property type="component" value="Unassembled WGS sequence"/>
</dbReference>
<dbReference type="EMBL" id="KQ095102">
    <property type="protein sequence ID" value="KMS94232.1"/>
    <property type="molecule type" value="Genomic_DNA"/>
</dbReference>
<gene>
    <name evidence="1" type="ORF">BVRB_023480</name>
</gene>
<evidence type="ECO:0000313" key="2">
    <source>
        <dbReference type="Proteomes" id="UP000035740"/>
    </source>
</evidence>
<accession>A0A0J8B304</accession>
<organism evidence="1 2">
    <name type="scientific">Beta vulgaris subsp. vulgaris</name>
    <name type="common">Beet</name>
    <dbReference type="NCBI Taxonomy" id="3555"/>
    <lineage>
        <taxon>Eukaryota</taxon>
        <taxon>Viridiplantae</taxon>
        <taxon>Streptophyta</taxon>
        <taxon>Embryophyta</taxon>
        <taxon>Tracheophyta</taxon>
        <taxon>Spermatophyta</taxon>
        <taxon>Magnoliopsida</taxon>
        <taxon>eudicotyledons</taxon>
        <taxon>Gunneridae</taxon>
        <taxon>Pentapetalae</taxon>
        <taxon>Caryophyllales</taxon>
        <taxon>Chenopodiaceae</taxon>
        <taxon>Betoideae</taxon>
        <taxon>Beta</taxon>
    </lineage>
</organism>
<evidence type="ECO:0000313" key="1">
    <source>
        <dbReference type="EMBL" id="KMS94232.1"/>
    </source>
</evidence>
<feature type="non-terminal residue" evidence="1">
    <location>
        <position position="62"/>
    </location>
</feature>
<dbReference type="InterPro" id="IPR016068">
    <property type="entry name" value="Translin_N"/>
</dbReference>
<dbReference type="AlphaFoldDB" id="A0A0J8B304"/>
<dbReference type="GO" id="GO:0043565">
    <property type="term" value="F:sequence-specific DNA binding"/>
    <property type="evidence" value="ECO:0007669"/>
    <property type="project" value="InterPro"/>
</dbReference>